<sequence>MKPIMMNNVIAIVVLQATILYYLVSAGVCFSGGDGDLRCANEASIALRDQINNLRFAVFNSAAAAANAATERLRTLNTQLQANRVGDRAALRSTVAASEDEAERLRTLNQLLQANRARDRATLRSAVVAAQAAIDDLRTLNTQLQDYRVGDRAVANLADPFAWGNSQGSASSDSPVDVCIVCTTLLTVIRMKR</sequence>
<accession>A0A507CBB4</accession>
<evidence type="ECO:0000256" key="1">
    <source>
        <dbReference type="SAM" id="Coils"/>
    </source>
</evidence>
<gene>
    <name evidence="2" type="ORF">SeLEV6574_g08018</name>
</gene>
<dbReference type="EMBL" id="QEAM01000685">
    <property type="protein sequence ID" value="TPX36761.1"/>
    <property type="molecule type" value="Genomic_DNA"/>
</dbReference>
<dbReference type="Proteomes" id="UP000320475">
    <property type="component" value="Unassembled WGS sequence"/>
</dbReference>
<evidence type="ECO:0000313" key="3">
    <source>
        <dbReference type="Proteomes" id="UP000320475"/>
    </source>
</evidence>
<name>A0A507CBB4_9FUNG</name>
<evidence type="ECO:0000313" key="2">
    <source>
        <dbReference type="EMBL" id="TPX36761.1"/>
    </source>
</evidence>
<dbReference type="VEuPathDB" id="FungiDB:SeMB42_g07859"/>
<feature type="coiled-coil region" evidence="1">
    <location>
        <begin position="88"/>
        <end position="115"/>
    </location>
</feature>
<dbReference type="AlphaFoldDB" id="A0A507CBB4"/>
<reference evidence="2 3" key="1">
    <citation type="journal article" date="2019" name="Sci. Rep.">
        <title>Comparative genomics of chytrid fungi reveal insights into the obligate biotrophic and pathogenic lifestyle of Synchytrium endobioticum.</title>
        <authorList>
            <person name="van de Vossenberg B.T.L.H."/>
            <person name="Warris S."/>
            <person name="Nguyen H.D.T."/>
            <person name="van Gent-Pelzer M.P.E."/>
            <person name="Joly D.L."/>
            <person name="van de Geest H.C."/>
            <person name="Bonants P.J.M."/>
            <person name="Smith D.S."/>
            <person name="Levesque C.A."/>
            <person name="van der Lee T.A.J."/>
        </authorList>
    </citation>
    <scope>NUCLEOTIDE SEQUENCE [LARGE SCALE GENOMIC DNA]</scope>
    <source>
        <strain evidence="2 3">LEV6574</strain>
    </source>
</reference>
<organism evidence="2 3">
    <name type="scientific">Synchytrium endobioticum</name>
    <dbReference type="NCBI Taxonomy" id="286115"/>
    <lineage>
        <taxon>Eukaryota</taxon>
        <taxon>Fungi</taxon>
        <taxon>Fungi incertae sedis</taxon>
        <taxon>Chytridiomycota</taxon>
        <taxon>Chytridiomycota incertae sedis</taxon>
        <taxon>Chytridiomycetes</taxon>
        <taxon>Synchytriales</taxon>
        <taxon>Synchytriaceae</taxon>
        <taxon>Synchytrium</taxon>
    </lineage>
</organism>
<keyword evidence="1" id="KW-0175">Coiled coil</keyword>
<protein>
    <submittedName>
        <fullName evidence="2">Uncharacterized protein</fullName>
    </submittedName>
</protein>
<proteinExistence type="predicted"/>
<comment type="caution">
    <text evidence="2">The sequence shown here is derived from an EMBL/GenBank/DDBJ whole genome shotgun (WGS) entry which is preliminary data.</text>
</comment>